<dbReference type="PANTHER" id="PTHR21661">
    <property type="entry name" value="EPOXIDE HYDROLASE 1-RELATED"/>
    <property type="match status" value="1"/>
</dbReference>
<organism evidence="5 6">
    <name type="scientific">Lophiostoma macrostomum CBS 122681</name>
    <dbReference type="NCBI Taxonomy" id="1314788"/>
    <lineage>
        <taxon>Eukaryota</taxon>
        <taxon>Fungi</taxon>
        <taxon>Dikarya</taxon>
        <taxon>Ascomycota</taxon>
        <taxon>Pezizomycotina</taxon>
        <taxon>Dothideomycetes</taxon>
        <taxon>Pleosporomycetidae</taxon>
        <taxon>Pleosporales</taxon>
        <taxon>Lophiostomataceae</taxon>
        <taxon>Lophiostoma</taxon>
    </lineage>
</organism>
<dbReference type="Pfam" id="PF06441">
    <property type="entry name" value="EHN"/>
    <property type="match status" value="1"/>
</dbReference>
<name>A0A6A6SZK2_9PLEO</name>
<dbReference type="EMBL" id="MU004411">
    <property type="protein sequence ID" value="KAF2652043.1"/>
    <property type="molecule type" value="Genomic_DNA"/>
</dbReference>
<feature type="domain" description="Epoxide hydrolase N-terminal" evidence="4">
    <location>
        <begin position="16"/>
        <end position="137"/>
    </location>
</feature>
<feature type="region of interest" description="Disordered" evidence="3">
    <location>
        <begin position="359"/>
        <end position="378"/>
    </location>
</feature>
<accession>A0A6A6SZK2</accession>
<dbReference type="InterPro" id="IPR010497">
    <property type="entry name" value="Epoxide_hydro_N"/>
</dbReference>
<dbReference type="SUPFAM" id="SSF53474">
    <property type="entry name" value="alpha/beta-Hydrolases"/>
    <property type="match status" value="1"/>
</dbReference>
<evidence type="ECO:0000313" key="6">
    <source>
        <dbReference type="Proteomes" id="UP000799324"/>
    </source>
</evidence>
<dbReference type="GO" id="GO:0097176">
    <property type="term" value="P:epoxide metabolic process"/>
    <property type="evidence" value="ECO:0007669"/>
    <property type="project" value="TreeGrafter"/>
</dbReference>
<evidence type="ECO:0000256" key="3">
    <source>
        <dbReference type="SAM" id="MobiDB-lite"/>
    </source>
</evidence>
<dbReference type="GO" id="GO:0004301">
    <property type="term" value="F:epoxide hydrolase activity"/>
    <property type="evidence" value="ECO:0007669"/>
    <property type="project" value="TreeGrafter"/>
</dbReference>
<evidence type="ECO:0000256" key="1">
    <source>
        <dbReference type="ARBA" id="ARBA00010088"/>
    </source>
</evidence>
<evidence type="ECO:0000313" key="5">
    <source>
        <dbReference type="EMBL" id="KAF2652043.1"/>
    </source>
</evidence>
<evidence type="ECO:0000256" key="2">
    <source>
        <dbReference type="ARBA" id="ARBA00022801"/>
    </source>
</evidence>
<proteinExistence type="inferred from homology"/>
<dbReference type="PANTHER" id="PTHR21661:SF71">
    <property type="entry name" value="EPOXIDE HYDROLASE N-TERMINAL DOMAIN-CONTAINING PROTEIN"/>
    <property type="match status" value="1"/>
</dbReference>
<gene>
    <name evidence="5" type="ORF">K491DRAFT_719298</name>
</gene>
<comment type="similarity">
    <text evidence="1">Belongs to the peptidase S33 family.</text>
</comment>
<dbReference type="Proteomes" id="UP000799324">
    <property type="component" value="Unassembled WGS sequence"/>
</dbReference>
<reference evidence="5" key="1">
    <citation type="journal article" date="2020" name="Stud. Mycol.">
        <title>101 Dothideomycetes genomes: a test case for predicting lifestyles and emergence of pathogens.</title>
        <authorList>
            <person name="Haridas S."/>
            <person name="Albert R."/>
            <person name="Binder M."/>
            <person name="Bloem J."/>
            <person name="Labutti K."/>
            <person name="Salamov A."/>
            <person name="Andreopoulos B."/>
            <person name="Baker S."/>
            <person name="Barry K."/>
            <person name="Bills G."/>
            <person name="Bluhm B."/>
            <person name="Cannon C."/>
            <person name="Castanera R."/>
            <person name="Culley D."/>
            <person name="Daum C."/>
            <person name="Ezra D."/>
            <person name="Gonzalez J."/>
            <person name="Henrissat B."/>
            <person name="Kuo A."/>
            <person name="Liang C."/>
            <person name="Lipzen A."/>
            <person name="Lutzoni F."/>
            <person name="Magnuson J."/>
            <person name="Mondo S."/>
            <person name="Nolan M."/>
            <person name="Ohm R."/>
            <person name="Pangilinan J."/>
            <person name="Park H.-J."/>
            <person name="Ramirez L."/>
            <person name="Alfaro M."/>
            <person name="Sun H."/>
            <person name="Tritt A."/>
            <person name="Yoshinaga Y."/>
            <person name="Zwiers L.-H."/>
            <person name="Turgeon B."/>
            <person name="Goodwin S."/>
            <person name="Spatafora J."/>
            <person name="Crous P."/>
            <person name="Grigoriev I."/>
        </authorList>
    </citation>
    <scope>NUCLEOTIDE SEQUENCE</scope>
    <source>
        <strain evidence="5">CBS 122681</strain>
    </source>
</reference>
<dbReference type="AlphaFoldDB" id="A0A6A6SZK2"/>
<dbReference type="Gene3D" id="3.40.50.1820">
    <property type="entry name" value="alpha/beta hydrolase"/>
    <property type="match status" value="1"/>
</dbReference>
<keyword evidence="2 5" id="KW-0378">Hydrolase</keyword>
<dbReference type="InterPro" id="IPR029058">
    <property type="entry name" value="AB_hydrolase_fold"/>
</dbReference>
<evidence type="ECO:0000259" key="4">
    <source>
        <dbReference type="Pfam" id="PF06441"/>
    </source>
</evidence>
<keyword evidence="6" id="KW-1185">Reference proteome</keyword>
<dbReference type="OrthoDB" id="7130006at2759"/>
<sequence>MTGTVAEAQDQLEAVETYSMHVSSRYLDLTQRKLQQTRLPRELALPEQRRWEWGTPKAVLEPLLDYWLETYDWRTQEARFNSSLPQYRTTVPVRSPSSDTDEALQTLRIHFVHKRSKHQNAIPLLFCHAWPASFVEVQKIIDALTDPHSLPSFGAGAQQAFHVVAPSVPGFGFSDASSVEDFGLVDTAFVFDKVMERLGYDQYVAHGTGWGFKVCRALALGHSRRCLAIHTANPTFTEPTFKRSPMVYLKHRIARWTRARMPCLSFGYVPAEVQEQPSASEQQNSTADSHGPIGPTLTPLYALRPQTLAFSLCDSPVGLLGGLLDLIHTHAPSLSPVTSRSRSPFLSPVELEMQGQNDQIRSTAASDPQPPPFSPRDSEYNARIYTWTPTEVLNWTMLQWLPGPEASLRWLRRATLDSSPTSPFSTSYCPVPLGISSFQARNSCSAPCTPLMWGSASWRIAWVKRHQRPATVSPAWEAPDLLVLDMRECFGSMLSAGMFSINFPFQETPQS</sequence>
<protein>
    <submittedName>
        <fullName evidence="5">Alpha/beta-hydrolase</fullName>
    </submittedName>
</protein>